<dbReference type="EMBL" id="JBJKTR010000019">
    <property type="protein sequence ID" value="KAL3332021.1"/>
    <property type="molecule type" value="Genomic_DNA"/>
</dbReference>
<dbReference type="PANTHER" id="PTHR33972">
    <property type="entry name" value="EXPRESSED PROTEIN"/>
    <property type="match status" value="1"/>
</dbReference>
<reference evidence="2 3" key="1">
    <citation type="submission" date="2024-05" db="EMBL/GenBank/DDBJ databases">
        <title>De novo assembly of an allotetraploid wild potato.</title>
        <authorList>
            <person name="Hosaka A.J."/>
        </authorList>
    </citation>
    <scope>NUCLEOTIDE SEQUENCE [LARGE SCALE GENOMIC DNA]</scope>
    <source>
        <tissue evidence="2">Young leaves</tissue>
    </source>
</reference>
<feature type="compositionally biased region" description="Low complexity" evidence="1">
    <location>
        <begin position="70"/>
        <end position="81"/>
    </location>
</feature>
<evidence type="ECO:0000313" key="3">
    <source>
        <dbReference type="Proteomes" id="UP001627284"/>
    </source>
</evidence>
<comment type="caution">
    <text evidence="2">The sequence shown here is derived from an EMBL/GenBank/DDBJ whole genome shotgun (WGS) entry which is preliminary data.</text>
</comment>
<gene>
    <name evidence="2" type="ORF">AABB24_032567</name>
</gene>
<evidence type="ECO:0000313" key="2">
    <source>
        <dbReference type="EMBL" id="KAL3332021.1"/>
    </source>
</evidence>
<dbReference type="AlphaFoldDB" id="A0ABD2RLR1"/>
<organism evidence="2 3">
    <name type="scientific">Solanum stoloniferum</name>
    <dbReference type="NCBI Taxonomy" id="62892"/>
    <lineage>
        <taxon>Eukaryota</taxon>
        <taxon>Viridiplantae</taxon>
        <taxon>Streptophyta</taxon>
        <taxon>Embryophyta</taxon>
        <taxon>Tracheophyta</taxon>
        <taxon>Spermatophyta</taxon>
        <taxon>Magnoliopsida</taxon>
        <taxon>eudicotyledons</taxon>
        <taxon>Gunneridae</taxon>
        <taxon>Pentapetalae</taxon>
        <taxon>asterids</taxon>
        <taxon>lamiids</taxon>
        <taxon>Solanales</taxon>
        <taxon>Solanaceae</taxon>
        <taxon>Solanoideae</taxon>
        <taxon>Solaneae</taxon>
        <taxon>Solanum</taxon>
    </lineage>
</organism>
<feature type="region of interest" description="Disordered" evidence="1">
    <location>
        <begin position="37"/>
        <end position="83"/>
    </location>
</feature>
<keyword evidence="3" id="KW-1185">Reference proteome</keyword>
<sequence length="219" mass="23778">SSLFSLLTNNQKNPPFLMARLLSNPLTRTRTLTRPVFSPPLHLTLRHRSNSNRSGGGSGDGEGEPPHPQLIEIDLDSSSSGSDGGIKKLEEVIHSVIVRRSAPDWLPFLPGSSYWVPPPQPYVKVGGIHSHRGDFDPHRILEVVGKMASVKSHFGSASSLSASSLLSEDESRSVSRVRGWPSSSFFTGGPAFPTPVQVVEVEVKLEDNPDYDSKSEDEG</sequence>
<dbReference type="Proteomes" id="UP001627284">
    <property type="component" value="Unassembled WGS sequence"/>
</dbReference>
<name>A0ABD2RLR1_9SOLN</name>
<protein>
    <submittedName>
        <fullName evidence="2">Uncharacterized protein</fullName>
    </submittedName>
</protein>
<proteinExistence type="predicted"/>
<evidence type="ECO:0000256" key="1">
    <source>
        <dbReference type="SAM" id="MobiDB-lite"/>
    </source>
</evidence>
<feature type="non-terminal residue" evidence="2">
    <location>
        <position position="1"/>
    </location>
</feature>
<dbReference type="PANTHER" id="PTHR33972:SF26">
    <property type="match status" value="1"/>
</dbReference>
<accession>A0ABD2RLR1</accession>